<evidence type="ECO:0000259" key="2">
    <source>
        <dbReference type="SMART" id="SM00563"/>
    </source>
</evidence>
<dbReference type="WBParaSite" id="GPLIN_001408400">
    <property type="protein sequence ID" value="GPLIN_001408400"/>
    <property type="gene ID" value="GPLIN_001408400"/>
</dbReference>
<dbReference type="GO" id="GO:0019432">
    <property type="term" value="P:triglyceride biosynthetic process"/>
    <property type="evidence" value="ECO:0007669"/>
    <property type="project" value="TreeGrafter"/>
</dbReference>
<dbReference type="GO" id="GO:0031966">
    <property type="term" value="C:mitochondrial membrane"/>
    <property type="evidence" value="ECO:0007669"/>
    <property type="project" value="TreeGrafter"/>
</dbReference>
<dbReference type="Pfam" id="PF19277">
    <property type="entry name" value="GPAT_C"/>
    <property type="match status" value="1"/>
</dbReference>
<sequence length="584" mass="66137">MFRSVDKKDGIYEDWLETIRREGGQFAWIRLNGLTEMHNRGRTTLQMREAVFSSKRIRDTIGALSAERGEAGSVARSEAQQILSTMALDFRFHSVTQPIGYSLTKIFERIFSHIWVNSAQMCQIREISSDRSVPVVWLPTHRSYLDFLLLSLLSYHYRIQLPAICAADDFRASRLLGEALRRCGAFFIRRSFREGQRSRTGKSVYPRIGLLQLAVEPFLKAQLYDTILVPVTIDYDRILEQELFAWELIGFSKPRETAMGLLRARSILADHFGDIRVTVGEPISIRKYFSEQFGGFNVRLELANQSSSELGENIHKKVRALALEVVHLQNANGTLTIWPIVALAILQTLNEFLSNLSLGQFVISLGSLAQKSETFLRLFQKCCGRRIWRRGTKIEAEILAFVRLHQSHLTLSPSGDFVQLTNISPDEFPPFLLNSILLANQANPFVHKMAPFCLGAIVRLSGGDQSGNYCFLQRLFDHEFVHSPAEFVPLDELLANTNTSDLWALAQILKPFLIAYHSVFVALLTDCPNALLTAAEFTRIIHRKLFEMVRHNAKVPMQIASTDIVKNALSSLNGFGVAEVRSNF</sequence>
<dbReference type="InterPro" id="IPR045520">
    <property type="entry name" value="GPAT/DHAPAT_C"/>
</dbReference>
<accession>A0A183CMH8</accession>
<dbReference type="SMART" id="SM00563">
    <property type="entry name" value="PlsC"/>
    <property type="match status" value="1"/>
</dbReference>
<dbReference type="GO" id="GO:0008654">
    <property type="term" value="P:phospholipid biosynthetic process"/>
    <property type="evidence" value="ECO:0007669"/>
    <property type="project" value="TreeGrafter"/>
</dbReference>
<dbReference type="AlphaFoldDB" id="A0A183CMH8"/>
<dbReference type="Proteomes" id="UP000050741">
    <property type="component" value="Unassembled WGS sequence"/>
</dbReference>
<dbReference type="GO" id="GO:0006072">
    <property type="term" value="P:glycerol-3-phosphate metabolic process"/>
    <property type="evidence" value="ECO:0007669"/>
    <property type="project" value="TreeGrafter"/>
</dbReference>
<reference evidence="3" key="1">
    <citation type="submission" date="2014-05" db="EMBL/GenBank/DDBJ databases">
        <title>The genome and life-stage specific transcriptomes of Globodera pallida elucidate key aspects of plant parasitism by a cyst nematode.</title>
        <authorList>
            <person name="Cotton J.A."/>
            <person name="Lilley C.J."/>
            <person name="Jones L.M."/>
            <person name="Kikuchi T."/>
            <person name="Reid A.J."/>
            <person name="Thorpe P."/>
            <person name="Tsai I.J."/>
            <person name="Beasley H."/>
            <person name="Blok V."/>
            <person name="Cock P.J.A."/>
            <person name="Van den Akker S.E."/>
            <person name="Holroyd N."/>
            <person name="Hunt M."/>
            <person name="Mantelin S."/>
            <person name="Naghra H."/>
            <person name="Pain A."/>
            <person name="Palomares-Rius J.E."/>
            <person name="Zarowiecki M."/>
            <person name="Berriman M."/>
            <person name="Jones J.T."/>
            <person name="Urwin P.E."/>
        </authorList>
    </citation>
    <scope>NUCLEOTIDE SEQUENCE [LARGE SCALE GENOMIC DNA]</scope>
    <source>
        <strain evidence="3">Lindley</strain>
    </source>
</reference>
<keyword evidence="3" id="KW-1185">Reference proteome</keyword>
<organism evidence="3 4">
    <name type="scientific">Globodera pallida</name>
    <name type="common">Potato cyst nematode worm</name>
    <name type="synonym">Heterodera pallida</name>
    <dbReference type="NCBI Taxonomy" id="36090"/>
    <lineage>
        <taxon>Eukaryota</taxon>
        <taxon>Metazoa</taxon>
        <taxon>Ecdysozoa</taxon>
        <taxon>Nematoda</taxon>
        <taxon>Chromadorea</taxon>
        <taxon>Rhabditida</taxon>
        <taxon>Tylenchina</taxon>
        <taxon>Tylenchomorpha</taxon>
        <taxon>Tylenchoidea</taxon>
        <taxon>Heteroderidae</taxon>
        <taxon>Heteroderinae</taxon>
        <taxon>Globodera</taxon>
    </lineage>
</organism>
<evidence type="ECO:0000313" key="4">
    <source>
        <dbReference type="WBParaSite" id="GPLIN_001408400"/>
    </source>
</evidence>
<comment type="subcellular location">
    <subcellularLocation>
        <location evidence="1">Endomembrane system</location>
        <topology evidence="1">Peripheral membrane protein</topology>
    </subcellularLocation>
</comment>
<dbReference type="SUPFAM" id="SSF69593">
    <property type="entry name" value="Glycerol-3-phosphate (1)-acyltransferase"/>
    <property type="match status" value="1"/>
</dbReference>
<dbReference type="GO" id="GO:0012505">
    <property type="term" value="C:endomembrane system"/>
    <property type="evidence" value="ECO:0007669"/>
    <property type="project" value="UniProtKB-SubCell"/>
</dbReference>
<dbReference type="PANTHER" id="PTHR12563:SF17">
    <property type="entry name" value="DIHYDROXYACETONE PHOSPHATE ACYLTRANSFERASE"/>
    <property type="match status" value="1"/>
</dbReference>
<dbReference type="InterPro" id="IPR002123">
    <property type="entry name" value="Plipid/glycerol_acylTrfase"/>
</dbReference>
<evidence type="ECO:0000256" key="1">
    <source>
        <dbReference type="ARBA" id="ARBA00004184"/>
    </source>
</evidence>
<dbReference type="PANTHER" id="PTHR12563">
    <property type="entry name" value="GLYCEROL-3-PHOSPHATE ACYLTRANSFERASE"/>
    <property type="match status" value="1"/>
</dbReference>
<dbReference type="GO" id="GO:0004366">
    <property type="term" value="F:glycerol-3-phosphate O-acyltransferase activity"/>
    <property type="evidence" value="ECO:0007669"/>
    <property type="project" value="TreeGrafter"/>
</dbReference>
<reference evidence="4" key="2">
    <citation type="submission" date="2016-06" db="UniProtKB">
        <authorList>
            <consortium name="WormBaseParasite"/>
        </authorList>
    </citation>
    <scope>IDENTIFICATION</scope>
</reference>
<evidence type="ECO:0000313" key="3">
    <source>
        <dbReference type="Proteomes" id="UP000050741"/>
    </source>
</evidence>
<proteinExistence type="predicted"/>
<feature type="domain" description="Phospholipid/glycerol acyltransferase" evidence="2">
    <location>
        <begin position="135"/>
        <end position="236"/>
    </location>
</feature>
<dbReference type="GO" id="GO:0006631">
    <property type="term" value="P:fatty acid metabolic process"/>
    <property type="evidence" value="ECO:0007669"/>
    <property type="project" value="TreeGrafter"/>
</dbReference>
<name>A0A183CMH8_GLOPA</name>
<dbReference type="InterPro" id="IPR022284">
    <property type="entry name" value="GPAT/DHAPAT"/>
</dbReference>
<dbReference type="Pfam" id="PF01553">
    <property type="entry name" value="Acyltransferase"/>
    <property type="match status" value="1"/>
</dbReference>
<protein>
    <submittedName>
        <fullName evidence="4">PlsC domain-containing protein</fullName>
    </submittedName>
</protein>